<dbReference type="GO" id="GO:0005576">
    <property type="term" value="C:extracellular region"/>
    <property type="evidence" value="ECO:0007669"/>
    <property type="project" value="UniProtKB-SubCell"/>
</dbReference>
<dbReference type="Gene3D" id="2.60.120.40">
    <property type="match status" value="1"/>
</dbReference>
<reference evidence="6 7" key="1">
    <citation type="submission" date="2022-01" db="EMBL/GenBank/DDBJ databases">
        <title>A chromosome-scale genome assembly of the false clownfish, Amphiprion ocellaris.</title>
        <authorList>
            <person name="Ryu T."/>
        </authorList>
    </citation>
    <scope>NUCLEOTIDE SEQUENCE [LARGE SCALE GENOMIC DNA]</scope>
</reference>
<proteinExistence type="predicted"/>
<feature type="chain" id="PRO_5043680802" description="C1q domain-containing protein" evidence="4">
    <location>
        <begin position="21"/>
        <end position="183"/>
    </location>
</feature>
<evidence type="ECO:0000313" key="6">
    <source>
        <dbReference type="Ensembl" id="ENSAOCP00000033034.1"/>
    </source>
</evidence>
<evidence type="ECO:0000259" key="5">
    <source>
        <dbReference type="PROSITE" id="PS50871"/>
    </source>
</evidence>
<dbReference type="Pfam" id="PF00386">
    <property type="entry name" value="C1q"/>
    <property type="match status" value="1"/>
</dbReference>
<feature type="signal peptide" evidence="4">
    <location>
        <begin position="1"/>
        <end position="20"/>
    </location>
</feature>
<dbReference type="GeneTree" id="ENSGT00950000183116"/>
<dbReference type="PROSITE" id="PS50871">
    <property type="entry name" value="C1Q"/>
    <property type="match status" value="1"/>
</dbReference>
<protein>
    <recommendedName>
        <fullName evidence="5">C1q domain-containing protein</fullName>
    </recommendedName>
</protein>
<dbReference type="AlphaFoldDB" id="A0AAQ5WY60"/>
<evidence type="ECO:0000256" key="3">
    <source>
        <dbReference type="ARBA" id="ARBA00022729"/>
    </source>
</evidence>
<dbReference type="GeneID" id="111582618"/>
<keyword evidence="2" id="KW-0964">Secreted</keyword>
<dbReference type="InterPro" id="IPR001073">
    <property type="entry name" value="C1q_dom"/>
</dbReference>
<dbReference type="RefSeq" id="XP_023147167.1">
    <property type="nucleotide sequence ID" value="XM_023291399.3"/>
</dbReference>
<sequence>MVSGRFLVVLGVCSLVLVQAQTTESDLRDLVLQLQARLEKLEKVCEDRASAQVAFSASLHTSLDRIDLGPYDTNTTLQFKRVVTNIGNAYDEDTGIFTAPVKGLYYLRFTGNVGDSGYLNAALLKNGVNMFAIYNKGHHSSGSNSMALVLEQGDQVWITLWPDSVVFDQSRRTTFSGFLIYPM</sequence>
<name>A0AAQ5WY60_AMPOC</name>
<dbReference type="Ensembl" id="ENSAOCT00000047704.1">
    <property type="protein sequence ID" value="ENSAOCP00000033034.1"/>
    <property type="gene ID" value="ENSAOCG00000028311.1"/>
</dbReference>
<dbReference type="PANTHER" id="PTHR22923">
    <property type="entry name" value="CEREBELLIN-RELATED"/>
    <property type="match status" value="1"/>
</dbReference>
<reference evidence="6" key="3">
    <citation type="submission" date="2025-09" db="UniProtKB">
        <authorList>
            <consortium name="Ensembl"/>
        </authorList>
    </citation>
    <scope>IDENTIFICATION</scope>
</reference>
<keyword evidence="3 4" id="KW-0732">Signal</keyword>
<organism evidence="6 7">
    <name type="scientific">Amphiprion ocellaris</name>
    <name type="common">Clown anemonefish</name>
    <dbReference type="NCBI Taxonomy" id="80972"/>
    <lineage>
        <taxon>Eukaryota</taxon>
        <taxon>Metazoa</taxon>
        <taxon>Chordata</taxon>
        <taxon>Craniata</taxon>
        <taxon>Vertebrata</taxon>
        <taxon>Euteleostomi</taxon>
        <taxon>Actinopterygii</taxon>
        <taxon>Neopterygii</taxon>
        <taxon>Teleostei</taxon>
        <taxon>Neoteleostei</taxon>
        <taxon>Acanthomorphata</taxon>
        <taxon>Ovalentaria</taxon>
        <taxon>Pomacentridae</taxon>
        <taxon>Amphiprion</taxon>
    </lineage>
</organism>
<reference evidence="6" key="2">
    <citation type="submission" date="2025-08" db="UniProtKB">
        <authorList>
            <consortium name="Ensembl"/>
        </authorList>
    </citation>
    <scope>IDENTIFICATION</scope>
</reference>
<comment type="subcellular location">
    <subcellularLocation>
        <location evidence="1">Secreted</location>
    </subcellularLocation>
</comment>
<dbReference type="InterPro" id="IPR050822">
    <property type="entry name" value="Cerebellin_Synaptic_Org"/>
</dbReference>
<evidence type="ECO:0000256" key="1">
    <source>
        <dbReference type="ARBA" id="ARBA00004613"/>
    </source>
</evidence>
<evidence type="ECO:0000256" key="2">
    <source>
        <dbReference type="ARBA" id="ARBA00022525"/>
    </source>
</evidence>
<dbReference type="SMART" id="SM00110">
    <property type="entry name" value="C1Q"/>
    <property type="match status" value="1"/>
</dbReference>
<dbReference type="PANTHER" id="PTHR22923:SF102">
    <property type="entry name" value="CEREBELLIN 13-RELATED"/>
    <property type="match status" value="1"/>
</dbReference>
<dbReference type="Proteomes" id="UP001501940">
    <property type="component" value="Chromosome 12"/>
</dbReference>
<dbReference type="PRINTS" id="PR00007">
    <property type="entry name" value="COMPLEMNTC1Q"/>
</dbReference>
<dbReference type="SUPFAM" id="SSF49842">
    <property type="entry name" value="TNF-like"/>
    <property type="match status" value="1"/>
</dbReference>
<feature type="domain" description="C1q" evidence="5">
    <location>
        <begin position="48"/>
        <end position="183"/>
    </location>
</feature>
<dbReference type="InterPro" id="IPR008983">
    <property type="entry name" value="Tumour_necrosis_fac-like_dom"/>
</dbReference>
<keyword evidence="7" id="KW-1185">Reference proteome</keyword>
<accession>A0AAQ5WY60</accession>
<dbReference type="KEGG" id="aoce:111582618"/>
<evidence type="ECO:0000256" key="4">
    <source>
        <dbReference type="SAM" id="SignalP"/>
    </source>
</evidence>
<evidence type="ECO:0000313" key="7">
    <source>
        <dbReference type="Proteomes" id="UP001501940"/>
    </source>
</evidence>